<evidence type="ECO:0000313" key="3">
    <source>
        <dbReference type="Proteomes" id="UP001138709"/>
    </source>
</evidence>
<keyword evidence="3" id="KW-1185">Reference proteome</keyword>
<dbReference type="SUPFAM" id="SSF53756">
    <property type="entry name" value="UDP-Glycosyltransferase/glycogen phosphorylase"/>
    <property type="match status" value="1"/>
</dbReference>
<protein>
    <submittedName>
        <fullName evidence="2">Glycosyltransferase family 4 protein</fullName>
    </submittedName>
</protein>
<sequence length="622" mass="65838">MSLLQRIVACKAQASALADHQVAFDVVFVMHVSSRGWILEKICRAIAMASGWSYRFVDSERNEVITTRLPRARCYFFAHYGIFTQALARHPELHAARLFVWFTHPDFSRGISAEEAVFALRHAERIFTANAAHARLLGALGVDRARVETVYGGADPALFRPKRRGAGKVGFVGAYYARKAPDTILGIVRAMPDVPFLLLGPDAASVENKGLLWSNYPRMPELRALPNIEIVETGYDHYPEHFARIDVYVSVALLEGGPIPLVEALMSNALPVVTRTGFAEELVHDGVNGALLPVGTSVEEAAAAIRRARADVETDVASAAAGLSWQAFGLRIAEAMRGALPPQFALTDRPDGGLRSLLRQGWRAPSAGRIDAFAPRAMLAVPLAAGAQLTSVAVTLEVAPEPGERIAVGLLWNGTSLAAGQRFGPGRLRLHAGDIPAALSRADGENILELRLLDPAGGMPGAPPCRFRLLHLAGEASTAIPRSTPVVPAPATPAQAMDPPATPAAALRGPGWIEEACGGLRLEGACGYLILPLDAAEAVQVRVELDPAGASAPCHLYLTDGETETASGPVSGKTVELGIAPAPGTRALRLELDGAGWALRHVALQRHVATGSTAAALQGGVP</sequence>
<dbReference type="Gene3D" id="3.40.50.2000">
    <property type="entry name" value="Glycogen Phosphorylase B"/>
    <property type="match status" value="1"/>
</dbReference>
<name>A0A9X9XC74_9PROT</name>
<feature type="domain" description="Glycosyl transferase family 1" evidence="1">
    <location>
        <begin position="232"/>
        <end position="312"/>
    </location>
</feature>
<organism evidence="2 3">
    <name type="scientific">Neoroseomonas eburnea</name>
    <dbReference type="NCBI Taxonomy" id="1346889"/>
    <lineage>
        <taxon>Bacteria</taxon>
        <taxon>Pseudomonadati</taxon>
        <taxon>Pseudomonadota</taxon>
        <taxon>Alphaproteobacteria</taxon>
        <taxon>Acetobacterales</taxon>
        <taxon>Acetobacteraceae</taxon>
        <taxon>Neoroseomonas</taxon>
    </lineage>
</organism>
<evidence type="ECO:0000259" key="1">
    <source>
        <dbReference type="Pfam" id="PF00534"/>
    </source>
</evidence>
<dbReference type="Proteomes" id="UP001138709">
    <property type="component" value="Unassembled WGS sequence"/>
</dbReference>
<gene>
    <name evidence="2" type="ORF">GXW74_12515</name>
</gene>
<comment type="caution">
    <text evidence="2">The sequence shown here is derived from an EMBL/GenBank/DDBJ whole genome shotgun (WGS) entry which is preliminary data.</text>
</comment>
<reference evidence="2" key="2">
    <citation type="journal article" date="2021" name="Syst. Appl. Microbiol.">
        <title>Roseomonas hellenica sp. nov., isolated from roots of wild-growing Alkanna tinctoria.</title>
        <authorList>
            <person name="Rat A."/>
            <person name="Naranjo H.D."/>
            <person name="Lebbe L."/>
            <person name="Cnockaert M."/>
            <person name="Krigas N."/>
            <person name="Grigoriadou K."/>
            <person name="Maloupa E."/>
            <person name="Willems A."/>
        </authorList>
    </citation>
    <scope>NUCLEOTIDE SEQUENCE</scope>
    <source>
        <strain evidence="2">LMG 31228</strain>
    </source>
</reference>
<dbReference type="InterPro" id="IPR001296">
    <property type="entry name" value="Glyco_trans_1"/>
</dbReference>
<reference evidence="2" key="1">
    <citation type="submission" date="2020-01" db="EMBL/GenBank/DDBJ databases">
        <authorList>
            <person name="Rat A."/>
        </authorList>
    </citation>
    <scope>NUCLEOTIDE SEQUENCE</scope>
    <source>
        <strain evidence="2">LMG 31228</strain>
    </source>
</reference>
<proteinExistence type="predicted"/>
<accession>A0A9X9XC74</accession>
<dbReference type="EMBL" id="JAAEDL010000011">
    <property type="protein sequence ID" value="MBR0681310.1"/>
    <property type="molecule type" value="Genomic_DNA"/>
</dbReference>
<dbReference type="RefSeq" id="WP_211846845.1">
    <property type="nucleotide sequence ID" value="NZ_JAAEDL010000011.1"/>
</dbReference>
<evidence type="ECO:0000313" key="2">
    <source>
        <dbReference type="EMBL" id="MBR0681310.1"/>
    </source>
</evidence>
<dbReference type="PANTHER" id="PTHR12526">
    <property type="entry name" value="GLYCOSYLTRANSFERASE"/>
    <property type="match status" value="1"/>
</dbReference>
<dbReference type="AlphaFoldDB" id="A0A9X9XC74"/>
<dbReference type="Pfam" id="PF00534">
    <property type="entry name" value="Glycos_transf_1"/>
    <property type="match status" value="1"/>
</dbReference>
<dbReference type="GO" id="GO:0016757">
    <property type="term" value="F:glycosyltransferase activity"/>
    <property type="evidence" value="ECO:0007669"/>
    <property type="project" value="InterPro"/>
</dbReference>
<dbReference type="PANTHER" id="PTHR12526:SF636">
    <property type="entry name" value="BLL3647 PROTEIN"/>
    <property type="match status" value="1"/>
</dbReference>